<dbReference type="EMBL" id="CM056814">
    <property type="protein sequence ID" value="KAJ8626991.1"/>
    <property type="molecule type" value="Genomic_DNA"/>
</dbReference>
<sequence>MTAVQHQYLLQEGALAQKLRMPRGIPLLTQARFSVGKLLSRDRLKTSRWQLQVPHEIIIGSGWIPSGRTNHFENKSCGLFGQQSEKSRHMRSLNLIIQLQTNMPSSVLSSGDITMLQIGRVSLIILIA</sequence>
<gene>
    <name evidence="1" type="ORF">MRB53_020298</name>
</gene>
<reference evidence="1 2" key="1">
    <citation type="journal article" date="2022" name="Hortic Res">
        <title>A haplotype resolved chromosomal level avocado genome allows analysis of novel avocado genes.</title>
        <authorList>
            <person name="Nath O."/>
            <person name="Fletcher S.J."/>
            <person name="Hayward A."/>
            <person name="Shaw L.M."/>
            <person name="Masouleh A.K."/>
            <person name="Furtado A."/>
            <person name="Henry R.J."/>
            <person name="Mitter N."/>
        </authorList>
    </citation>
    <scope>NUCLEOTIDE SEQUENCE [LARGE SCALE GENOMIC DNA]</scope>
    <source>
        <strain evidence="2">cv. Hass</strain>
    </source>
</reference>
<dbReference type="Proteomes" id="UP001234297">
    <property type="component" value="Chromosome 6"/>
</dbReference>
<evidence type="ECO:0000313" key="1">
    <source>
        <dbReference type="EMBL" id="KAJ8626991.1"/>
    </source>
</evidence>
<proteinExistence type="predicted"/>
<comment type="caution">
    <text evidence="1">The sequence shown here is derived from an EMBL/GenBank/DDBJ whole genome shotgun (WGS) entry which is preliminary data.</text>
</comment>
<evidence type="ECO:0000313" key="2">
    <source>
        <dbReference type="Proteomes" id="UP001234297"/>
    </source>
</evidence>
<accession>A0ACC2L1G5</accession>
<organism evidence="1 2">
    <name type="scientific">Persea americana</name>
    <name type="common">Avocado</name>
    <dbReference type="NCBI Taxonomy" id="3435"/>
    <lineage>
        <taxon>Eukaryota</taxon>
        <taxon>Viridiplantae</taxon>
        <taxon>Streptophyta</taxon>
        <taxon>Embryophyta</taxon>
        <taxon>Tracheophyta</taxon>
        <taxon>Spermatophyta</taxon>
        <taxon>Magnoliopsida</taxon>
        <taxon>Magnoliidae</taxon>
        <taxon>Laurales</taxon>
        <taxon>Lauraceae</taxon>
        <taxon>Persea</taxon>
    </lineage>
</organism>
<name>A0ACC2L1G5_PERAE</name>
<keyword evidence="2" id="KW-1185">Reference proteome</keyword>
<protein>
    <submittedName>
        <fullName evidence="1">Uncharacterized protein</fullName>
    </submittedName>
</protein>